<dbReference type="RefSeq" id="WP_150380432.1">
    <property type="nucleotide sequence ID" value="NZ_RZUI01000001.1"/>
</dbReference>
<accession>A0A5M9ZWV5</accession>
<evidence type="ECO:0000313" key="2">
    <source>
        <dbReference type="EMBL" id="KAA8832015.1"/>
    </source>
</evidence>
<keyword evidence="1" id="KW-1133">Transmembrane helix</keyword>
<organism evidence="2 3">
    <name type="scientific">Bifidobacterium tissieri</name>
    <dbReference type="NCBI Taxonomy" id="1630162"/>
    <lineage>
        <taxon>Bacteria</taxon>
        <taxon>Bacillati</taxon>
        <taxon>Actinomycetota</taxon>
        <taxon>Actinomycetes</taxon>
        <taxon>Bifidobacteriales</taxon>
        <taxon>Bifidobacteriaceae</taxon>
        <taxon>Bifidobacterium</taxon>
    </lineage>
</organism>
<feature type="transmembrane region" description="Helical" evidence="1">
    <location>
        <begin position="20"/>
        <end position="39"/>
    </location>
</feature>
<gene>
    <name evidence="2" type="ORF">EMO89_00355</name>
</gene>
<evidence type="ECO:0000313" key="3">
    <source>
        <dbReference type="Proteomes" id="UP000412028"/>
    </source>
</evidence>
<dbReference type="AlphaFoldDB" id="A0A5M9ZWV5"/>
<dbReference type="EMBL" id="RZUI01000001">
    <property type="protein sequence ID" value="KAA8832015.1"/>
    <property type="molecule type" value="Genomic_DNA"/>
</dbReference>
<comment type="caution">
    <text evidence="2">The sequence shown here is derived from an EMBL/GenBank/DDBJ whole genome shotgun (WGS) entry which is preliminary data.</text>
</comment>
<sequence length="86" mass="9274">MRAYVLGCLKDESASPTIETILMIVCFVVFGLVAIGMITNAAGQKSADIANCIAQSGNIITSRYQGDANKVCNNQNQPSYKWQQGE</sequence>
<protein>
    <submittedName>
        <fullName evidence="2">Uncharacterized protein</fullName>
    </submittedName>
</protein>
<name>A0A5M9ZWV5_9BIFI</name>
<dbReference type="Proteomes" id="UP000412028">
    <property type="component" value="Unassembled WGS sequence"/>
</dbReference>
<proteinExistence type="predicted"/>
<keyword evidence="1" id="KW-0472">Membrane</keyword>
<reference evidence="2 3" key="1">
    <citation type="journal article" date="2019" name="Syst. Appl. Microbiol.">
        <title>Characterization of Bifidobacterium species in feaces of the Egyptian fruit bat: Description of B. vespertilionis sp. nov. and B. rousetti sp. nov.</title>
        <authorList>
            <person name="Modesto M."/>
            <person name="Satti M."/>
            <person name="Watanabe K."/>
            <person name="Puglisi E."/>
            <person name="Morelli L."/>
            <person name="Huang C.-H."/>
            <person name="Liou J.-S."/>
            <person name="Miyashita M."/>
            <person name="Tamura T."/>
            <person name="Saito S."/>
            <person name="Mori K."/>
            <person name="Huang L."/>
            <person name="Sciavilla P."/>
            <person name="Sandri C."/>
            <person name="Spiezio C."/>
            <person name="Vitali F."/>
            <person name="Cavalieri D."/>
            <person name="Perpetuini G."/>
            <person name="Tofalo R."/>
            <person name="Bonetti A."/>
            <person name="Arita M."/>
            <person name="Mattarelli P."/>
        </authorList>
    </citation>
    <scope>NUCLEOTIDE SEQUENCE [LARGE SCALE GENOMIC DNA]</scope>
    <source>
        <strain evidence="2 3">RST7</strain>
    </source>
</reference>
<keyword evidence="1" id="KW-0812">Transmembrane</keyword>
<evidence type="ECO:0000256" key="1">
    <source>
        <dbReference type="SAM" id="Phobius"/>
    </source>
</evidence>